<keyword evidence="2" id="KW-0813">Transport</keyword>
<dbReference type="GO" id="GO:0005524">
    <property type="term" value="F:ATP binding"/>
    <property type="evidence" value="ECO:0007669"/>
    <property type="project" value="UniProtKB-KW"/>
</dbReference>
<sequence>MLDLSIFGQKRVQLVKQTQITECGLAVLAMISNFYGTKTNLATLRQSLNPSLRGLSIKSLLQQGEKMGLQGRAVESTFDGLKQMILPAVLHWDLKHFVVLERIKKNNYLIHDPALGSRWLSEETIAKHFTGVAAEFQPIPRQSTLKPKLNFRPWSLIRSINGIWISAAQVILLSLVLQAYVLASPFYMQVAVDTVLPSLDFNLLSTLAIGFVIFTTIQSIALFLRSMIMLRIGAILGISISADTGFKLLRLPITWFEKRHTGDILSRFQSIGPINQTLTEGAVIIIIDGLLALTTVILMFYYSTILAMLSIAFMSLYFLIKYSFLYFERNATEDSIVDAAIEQTEMIENVEGIQTLRVFGSEAGQHASWLHKLTNSFNSNIILQRIKNIQEAIYSLLFGLENIVIIYLAIEIILDAGGFSLGMLFAYTAYKNSFINSSGRLVDQFVAYRMLTLHFDRVADIALTSEDECFSEDDYQSENLKESIVLKDLYFRYSDYDPFILAGINLRIRKGEHIAITGPSGGGKTTIAKLLLGLLEPTQGGILIDGIILKQFGIRNLQRQSGAVLQDGGFFHGSIAQSIALFDETLDMERVESAALKAGLQDEVMKMPMKYFTPIGKFGSALSGGQRQRLLIARAIYRSPNILIMDEATSHLDYETERKIIHAIKELKVTRITIAHRIDTIMAADRVFQTQAGRLVEVNKHEYMQNYLKNYTT</sequence>
<dbReference type="InterPro" id="IPR036640">
    <property type="entry name" value="ABC1_TM_sf"/>
</dbReference>
<evidence type="ECO:0000256" key="4">
    <source>
        <dbReference type="ARBA" id="ARBA00022692"/>
    </source>
</evidence>
<keyword evidence="3" id="KW-1003">Cell membrane</keyword>
<dbReference type="GO" id="GO:0016887">
    <property type="term" value="F:ATP hydrolysis activity"/>
    <property type="evidence" value="ECO:0007669"/>
    <property type="project" value="InterPro"/>
</dbReference>
<dbReference type="Pfam" id="PF03412">
    <property type="entry name" value="Peptidase_C39"/>
    <property type="match status" value="1"/>
</dbReference>
<evidence type="ECO:0000256" key="8">
    <source>
        <dbReference type="ARBA" id="ARBA00023136"/>
    </source>
</evidence>
<dbReference type="PROSITE" id="PS50929">
    <property type="entry name" value="ABC_TM1F"/>
    <property type="match status" value="1"/>
</dbReference>
<dbReference type="PANTHER" id="PTHR24221">
    <property type="entry name" value="ATP-BINDING CASSETTE SUB-FAMILY B"/>
    <property type="match status" value="1"/>
</dbReference>
<evidence type="ECO:0000313" key="14">
    <source>
        <dbReference type="Proteomes" id="UP001268683"/>
    </source>
</evidence>
<dbReference type="GO" id="GO:0034040">
    <property type="term" value="F:ATPase-coupled lipid transmembrane transporter activity"/>
    <property type="evidence" value="ECO:0007669"/>
    <property type="project" value="TreeGrafter"/>
</dbReference>
<name>A0AA52EEL7_9PROT</name>
<evidence type="ECO:0000256" key="7">
    <source>
        <dbReference type="ARBA" id="ARBA00022989"/>
    </source>
</evidence>
<dbReference type="RefSeq" id="WP_310797218.1">
    <property type="nucleotide sequence ID" value="NZ_CP123872.1"/>
</dbReference>
<dbReference type="EMBL" id="CP123872">
    <property type="protein sequence ID" value="WND01390.1"/>
    <property type="molecule type" value="Genomic_DNA"/>
</dbReference>
<feature type="transmembrane region" description="Helical" evidence="9">
    <location>
        <begin position="203"/>
        <end position="224"/>
    </location>
</feature>
<dbReference type="PANTHER" id="PTHR24221:SF606">
    <property type="entry name" value="COLICIN V SECRETION-PROCESSING ATP-BINDING PROTEIN"/>
    <property type="match status" value="1"/>
</dbReference>
<dbReference type="Gene3D" id="3.40.50.300">
    <property type="entry name" value="P-loop containing nucleotide triphosphate hydrolases"/>
    <property type="match status" value="1"/>
</dbReference>
<feature type="domain" description="Peptidase C39" evidence="12">
    <location>
        <begin position="17"/>
        <end position="136"/>
    </location>
</feature>
<gene>
    <name evidence="13" type="ORF">QGN29_07445</name>
</gene>
<keyword evidence="4 9" id="KW-0812">Transmembrane</keyword>
<dbReference type="InterPro" id="IPR003593">
    <property type="entry name" value="AAA+_ATPase"/>
</dbReference>
<dbReference type="GO" id="GO:0006508">
    <property type="term" value="P:proteolysis"/>
    <property type="evidence" value="ECO:0007669"/>
    <property type="project" value="InterPro"/>
</dbReference>
<keyword evidence="14" id="KW-1185">Reference proteome</keyword>
<dbReference type="KEGG" id="tmk:QGN29_07445"/>
<accession>A0AA52EEL7</accession>
<evidence type="ECO:0000259" key="11">
    <source>
        <dbReference type="PROSITE" id="PS50929"/>
    </source>
</evidence>
<dbReference type="InterPro" id="IPR027417">
    <property type="entry name" value="P-loop_NTPase"/>
</dbReference>
<dbReference type="InterPro" id="IPR005074">
    <property type="entry name" value="Peptidase_C39"/>
</dbReference>
<keyword evidence="7 9" id="KW-1133">Transmembrane helix</keyword>
<evidence type="ECO:0000259" key="12">
    <source>
        <dbReference type="PROSITE" id="PS50990"/>
    </source>
</evidence>
<feature type="transmembrane region" description="Helical" evidence="9">
    <location>
        <begin position="277"/>
        <end position="294"/>
    </location>
</feature>
<dbReference type="SUPFAM" id="SSF52540">
    <property type="entry name" value="P-loop containing nucleoside triphosphate hydrolases"/>
    <property type="match status" value="1"/>
</dbReference>
<feature type="domain" description="ABC transmembrane type-1" evidence="11">
    <location>
        <begin position="170"/>
        <end position="450"/>
    </location>
</feature>
<evidence type="ECO:0000259" key="10">
    <source>
        <dbReference type="PROSITE" id="PS50893"/>
    </source>
</evidence>
<feature type="domain" description="ABC transporter" evidence="10">
    <location>
        <begin position="484"/>
        <end position="713"/>
    </location>
</feature>
<dbReference type="GO" id="GO:0005886">
    <property type="term" value="C:plasma membrane"/>
    <property type="evidence" value="ECO:0007669"/>
    <property type="project" value="UniProtKB-SubCell"/>
</dbReference>
<dbReference type="SMART" id="SM00382">
    <property type="entry name" value="AAA"/>
    <property type="match status" value="1"/>
</dbReference>
<evidence type="ECO:0000256" key="1">
    <source>
        <dbReference type="ARBA" id="ARBA00004651"/>
    </source>
</evidence>
<dbReference type="InterPro" id="IPR039421">
    <property type="entry name" value="Type_1_exporter"/>
</dbReference>
<reference evidence="13" key="1">
    <citation type="submission" date="2023-04" db="EMBL/GenBank/DDBJ databases">
        <title>Complete genome sequence of Temperatibacter marinus.</title>
        <authorList>
            <person name="Rong J.-C."/>
            <person name="Yi M.-L."/>
            <person name="Zhao Q."/>
        </authorList>
    </citation>
    <scope>NUCLEOTIDE SEQUENCE</scope>
    <source>
        <strain evidence="13">NBRC 110045</strain>
    </source>
</reference>
<dbReference type="AlphaFoldDB" id="A0AA52EEL7"/>
<dbReference type="PROSITE" id="PS50893">
    <property type="entry name" value="ABC_TRANSPORTER_2"/>
    <property type="match status" value="1"/>
</dbReference>
<proteinExistence type="predicted"/>
<feature type="transmembrane region" description="Helical" evidence="9">
    <location>
        <begin position="162"/>
        <end position="183"/>
    </location>
</feature>
<evidence type="ECO:0000313" key="13">
    <source>
        <dbReference type="EMBL" id="WND01390.1"/>
    </source>
</evidence>
<dbReference type="Gene3D" id="1.20.1560.10">
    <property type="entry name" value="ABC transporter type 1, transmembrane domain"/>
    <property type="match status" value="1"/>
</dbReference>
<evidence type="ECO:0000256" key="9">
    <source>
        <dbReference type="SAM" id="Phobius"/>
    </source>
</evidence>
<comment type="subcellular location">
    <subcellularLocation>
        <location evidence="1">Cell membrane</location>
        <topology evidence="1">Multi-pass membrane protein</topology>
    </subcellularLocation>
</comment>
<dbReference type="Pfam" id="PF00005">
    <property type="entry name" value="ABC_tran"/>
    <property type="match status" value="1"/>
</dbReference>
<dbReference type="InterPro" id="IPR011527">
    <property type="entry name" value="ABC1_TM_dom"/>
</dbReference>
<organism evidence="13 14">
    <name type="scientific">Temperatibacter marinus</name>
    <dbReference type="NCBI Taxonomy" id="1456591"/>
    <lineage>
        <taxon>Bacteria</taxon>
        <taxon>Pseudomonadati</taxon>
        <taxon>Pseudomonadota</taxon>
        <taxon>Alphaproteobacteria</taxon>
        <taxon>Kordiimonadales</taxon>
        <taxon>Temperatibacteraceae</taxon>
        <taxon>Temperatibacter</taxon>
    </lineage>
</organism>
<keyword evidence="8 9" id="KW-0472">Membrane</keyword>
<dbReference type="Pfam" id="PF00664">
    <property type="entry name" value="ABC_membrane"/>
    <property type="match status" value="1"/>
</dbReference>
<feature type="transmembrane region" description="Helical" evidence="9">
    <location>
        <begin position="300"/>
        <end position="320"/>
    </location>
</feature>
<dbReference type="FunFam" id="3.40.50.300:FF:000299">
    <property type="entry name" value="ABC transporter ATP-binding protein/permease"/>
    <property type="match status" value="1"/>
</dbReference>
<dbReference type="GO" id="GO:0140359">
    <property type="term" value="F:ABC-type transporter activity"/>
    <property type="evidence" value="ECO:0007669"/>
    <property type="project" value="InterPro"/>
</dbReference>
<protein>
    <submittedName>
        <fullName evidence="13">Peptidase domain-containing ABC transporter</fullName>
    </submittedName>
</protein>
<keyword evidence="6" id="KW-0067">ATP-binding</keyword>
<evidence type="ECO:0000256" key="3">
    <source>
        <dbReference type="ARBA" id="ARBA00022475"/>
    </source>
</evidence>
<dbReference type="SUPFAM" id="SSF90123">
    <property type="entry name" value="ABC transporter transmembrane region"/>
    <property type="match status" value="1"/>
</dbReference>
<dbReference type="InterPro" id="IPR017871">
    <property type="entry name" value="ABC_transporter-like_CS"/>
</dbReference>
<dbReference type="PROSITE" id="PS00211">
    <property type="entry name" value="ABC_TRANSPORTER_1"/>
    <property type="match status" value="1"/>
</dbReference>
<dbReference type="Gene3D" id="3.90.70.10">
    <property type="entry name" value="Cysteine proteinases"/>
    <property type="match status" value="1"/>
</dbReference>
<dbReference type="PROSITE" id="PS50990">
    <property type="entry name" value="PEPTIDASE_C39"/>
    <property type="match status" value="1"/>
</dbReference>
<evidence type="ECO:0000256" key="6">
    <source>
        <dbReference type="ARBA" id="ARBA00022840"/>
    </source>
</evidence>
<dbReference type="CDD" id="cd18567">
    <property type="entry name" value="ABC_6TM_CvaB_RaxB_like"/>
    <property type="match status" value="1"/>
</dbReference>
<dbReference type="Proteomes" id="UP001268683">
    <property type="component" value="Chromosome"/>
</dbReference>
<dbReference type="InterPro" id="IPR003439">
    <property type="entry name" value="ABC_transporter-like_ATP-bd"/>
</dbReference>
<keyword evidence="5" id="KW-0547">Nucleotide-binding</keyword>
<dbReference type="GO" id="GO:0008233">
    <property type="term" value="F:peptidase activity"/>
    <property type="evidence" value="ECO:0007669"/>
    <property type="project" value="InterPro"/>
</dbReference>
<evidence type="ECO:0000256" key="5">
    <source>
        <dbReference type="ARBA" id="ARBA00022741"/>
    </source>
</evidence>
<evidence type="ECO:0000256" key="2">
    <source>
        <dbReference type="ARBA" id="ARBA00022448"/>
    </source>
</evidence>